<keyword evidence="3" id="KW-1185">Reference proteome</keyword>
<evidence type="ECO:0000313" key="3">
    <source>
        <dbReference type="Proteomes" id="UP000489600"/>
    </source>
</evidence>
<dbReference type="AlphaFoldDB" id="A0A565AWD3"/>
<dbReference type="EMBL" id="CABITT030000002">
    <property type="protein sequence ID" value="VVA93657.1"/>
    <property type="molecule type" value="Genomic_DNA"/>
</dbReference>
<comment type="caution">
    <text evidence="2">The sequence shown here is derived from an EMBL/GenBank/DDBJ whole genome shotgun (WGS) entry which is preliminary data.</text>
</comment>
<protein>
    <submittedName>
        <fullName evidence="2">Uncharacterized protein</fullName>
    </submittedName>
</protein>
<organism evidence="2 3">
    <name type="scientific">Arabis nemorensis</name>
    <dbReference type="NCBI Taxonomy" id="586526"/>
    <lineage>
        <taxon>Eukaryota</taxon>
        <taxon>Viridiplantae</taxon>
        <taxon>Streptophyta</taxon>
        <taxon>Embryophyta</taxon>
        <taxon>Tracheophyta</taxon>
        <taxon>Spermatophyta</taxon>
        <taxon>Magnoliopsida</taxon>
        <taxon>eudicotyledons</taxon>
        <taxon>Gunneridae</taxon>
        <taxon>Pentapetalae</taxon>
        <taxon>rosids</taxon>
        <taxon>malvids</taxon>
        <taxon>Brassicales</taxon>
        <taxon>Brassicaceae</taxon>
        <taxon>Arabideae</taxon>
        <taxon>Arabis</taxon>
    </lineage>
</organism>
<proteinExistence type="predicted"/>
<feature type="region of interest" description="Disordered" evidence="1">
    <location>
        <begin position="165"/>
        <end position="187"/>
    </location>
</feature>
<evidence type="ECO:0000313" key="2">
    <source>
        <dbReference type="EMBL" id="VVA93657.1"/>
    </source>
</evidence>
<evidence type="ECO:0000256" key="1">
    <source>
        <dbReference type="SAM" id="MobiDB-lite"/>
    </source>
</evidence>
<sequence length="222" mass="24837">MAWEVQPPRVQVALEGGAPLTLNRDLQFGNGDVLTICFRFTHDSRDCPERPRSLKNRGYSRRNGGEDNRRRGRDRSSAAPAPVLTHRAEIPQVDRALAEYEDDIAARRRKLIRRNLFGEDDAEASREVIEPSARIESAQNWAQKKALLIGEEKRSVKRPVICEVGDSSAGEPATKRSNGRRRAASTQIREAEEMKALVKEAAAGYIKAGWFKASVAEARTMK</sequence>
<accession>A0A565AWD3</accession>
<name>A0A565AWD3_9BRAS</name>
<dbReference type="Proteomes" id="UP000489600">
    <property type="component" value="Unassembled WGS sequence"/>
</dbReference>
<gene>
    <name evidence="2" type="ORF">ANE_LOCUS4102</name>
</gene>
<reference evidence="2" key="1">
    <citation type="submission" date="2019-07" db="EMBL/GenBank/DDBJ databases">
        <authorList>
            <person name="Dittberner H."/>
        </authorList>
    </citation>
    <scope>NUCLEOTIDE SEQUENCE [LARGE SCALE GENOMIC DNA]</scope>
</reference>
<feature type="region of interest" description="Disordered" evidence="1">
    <location>
        <begin position="47"/>
        <end position="83"/>
    </location>
</feature>